<proteinExistence type="predicted"/>
<accession>A0ABT1D4Y4</accession>
<sequence>MPRLPVAQPAAPKAPAAEPARTAEAEVGTQPFQATPNPAMKLDPRLGLVVLQFRDEQGEVTATLPTERELAAYRNAGKRAEGGGSAAAAGAPEGGAALSGAARPGIASSGGAATAAASGVPSGAVGQAHGGGLPGSPAGSRPAAVFSPGRSGGEAQPASRAL</sequence>
<dbReference type="EMBL" id="JAFIRR010000073">
    <property type="protein sequence ID" value="MCO6416993.1"/>
    <property type="molecule type" value="Genomic_DNA"/>
</dbReference>
<evidence type="ECO:0008006" key="4">
    <source>
        <dbReference type="Google" id="ProtNLM"/>
    </source>
</evidence>
<reference evidence="2 3" key="1">
    <citation type="submission" date="2021-12" db="EMBL/GenBank/DDBJ databases">
        <title>Siccirubricoccus leaddurans sp. nov., a high concentration Zn2+ tolerance bacterium.</title>
        <authorList>
            <person name="Cao Y."/>
        </authorList>
    </citation>
    <scope>NUCLEOTIDE SEQUENCE [LARGE SCALE GENOMIC DNA]</scope>
    <source>
        <strain evidence="2 3">KC 17139</strain>
    </source>
</reference>
<dbReference type="Proteomes" id="UP001523392">
    <property type="component" value="Unassembled WGS sequence"/>
</dbReference>
<feature type="region of interest" description="Disordered" evidence="1">
    <location>
        <begin position="75"/>
        <end position="162"/>
    </location>
</feature>
<evidence type="ECO:0000313" key="2">
    <source>
        <dbReference type="EMBL" id="MCO6416993.1"/>
    </source>
</evidence>
<name>A0ABT1D4Y4_9PROT</name>
<protein>
    <recommendedName>
        <fullName evidence="4">Flagellar hook-length control protein FliK</fullName>
    </recommendedName>
</protein>
<gene>
    <name evidence="2" type="ORF">JYK14_12595</name>
</gene>
<organism evidence="2 3">
    <name type="scientific">Siccirubricoccus soli</name>
    <dbReference type="NCBI Taxonomy" id="2899147"/>
    <lineage>
        <taxon>Bacteria</taxon>
        <taxon>Pseudomonadati</taxon>
        <taxon>Pseudomonadota</taxon>
        <taxon>Alphaproteobacteria</taxon>
        <taxon>Acetobacterales</taxon>
        <taxon>Roseomonadaceae</taxon>
        <taxon>Siccirubricoccus</taxon>
    </lineage>
</organism>
<evidence type="ECO:0000256" key="1">
    <source>
        <dbReference type="SAM" id="MobiDB-lite"/>
    </source>
</evidence>
<comment type="caution">
    <text evidence="2">The sequence shown here is derived from an EMBL/GenBank/DDBJ whole genome shotgun (WGS) entry which is preliminary data.</text>
</comment>
<keyword evidence="3" id="KW-1185">Reference proteome</keyword>
<feature type="region of interest" description="Disordered" evidence="1">
    <location>
        <begin position="1"/>
        <end position="41"/>
    </location>
</feature>
<feature type="compositionally biased region" description="Low complexity" evidence="1">
    <location>
        <begin position="86"/>
        <end position="127"/>
    </location>
</feature>
<evidence type="ECO:0000313" key="3">
    <source>
        <dbReference type="Proteomes" id="UP001523392"/>
    </source>
</evidence>
<feature type="compositionally biased region" description="Low complexity" evidence="1">
    <location>
        <begin position="1"/>
        <end position="26"/>
    </location>
</feature>